<dbReference type="PANTHER" id="PTHR48022:SF22">
    <property type="entry name" value="MAJOR FACILITATOR SUPERFAMILY (MFS) PROFILE DOMAIN-CONTAINING PROTEIN"/>
    <property type="match status" value="1"/>
</dbReference>
<feature type="domain" description="Major facilitator superfamily (MFS) profile" evidence="10">
    <location>
        <begin position="66"/>
        <end position="505"/>
    </location>
</feature>
<dbReference type="PROSITE" id="PS00216">
    <property type="entry name" value="SUGAR_TRANSPORT_1"/>
    <property type="match status" value="1"/>
</dbReference>
<dbReference type="HOGENOM" id="CLU_001265_11_0_1"/>
<dbReference type="NCBIfam" id="TIGR00879">
    <property type="entry name" value="SP"/>
    <property type="match status" value="1"/>
</dbReference>
<keyword evidence="12" id="KW-1185">Reference proteome</keyword>
<dbReference type="PANTHER" id="PTHR48022">
    <property type="entry name" value="PLASTIDIC GLUCOSE TRANSPORTER 4"/>
    <property type="match status" value="1"/>
</dbReference>
<dbReference type="Gene3D" id="1.20.1250.20">
    <property type="entry name" value="MFS general substrate transporter like domains"/>
    <property type="match status" value="1"/>
</dbReference>
<evidence type="ECO:0000256" key="3">
    <source>
        <dbReference type="ARBA" id="ARBA00022448"/>
    </source>
</evidence>
<evidence type="ECO:0000256" key="8">
    <source>
        <dbReference type="SAM" id="MobiDB-lite"/>
    </source>
</evidence>
<feature type="transmembrane region" description="Helical" evidence="9">
    <location>
        <begin position="482"/>
        <end position="500"/>
    </location>
</feature>
<feature type="transmembrane region" description="Helical" evidence="9">
    <location>
        <begin position="141"/>
        <end position="160"/>
    </location>
</feature>
<dbReference type="RefSeq" id="XP_022460743.1">
    <property type="nucleotide sequence ID" value="XM_022601504.1"/>
</dbReference>
<evidence type="ECO:0000256" key="9">
    <source>
        <dbReference type="SAM" id="Phobius"/>
    </source>
</evidence>
<dbReference type="Proteomes" id="UP000019384">
    <property type="component" value="Unassembled WGS sequence"/>
</dbReference>
<evidence type="ECO:0000256" key="2">
    <source>
        <dbReference type="ARBA" id="ARBA00010992"/>
    </source>
</evidence>
<comment type="similarity">
    <text evidence="2 7">Belongs to the major facilitator superfamily. Sugar transporter (TC 2.A.1.1) family.</text>
</comment>
<sequence length="559" mass="63401">MATTEAMKNESPAEDTTVQQTEEHQLASVKSFDFDQLEAAAHAQQKIEHELTRWQAIKAYPKASAWILFMVWLMILVGYEGQAGSIVVSIPQFRQDFGHWYEDQYVLETKWQSAISGAPLAAIAFSSMTSSWFADRFGRKWIIVAGLVVSVPSIAIEFVATTINVFMAGKMVNALCLGIFSTMAISYVSEVSPLALRGLAAGACSLSLCIGPFICYLINNKTATYTSRMAYRGVFIPQWVFSVSCLFFAPFMPESPYYFIRKDRNEDALKSLKRLYTPTQAYQQFAIMKVTYEELKLITQSSTYLDCFKKKDIKRTFTILFAFFMQPMSGVTFISSYSTYYFQYAGWSTQRSYQLSCGGQALSITGVITSWFIIDRFGRRPLMLYGITALTVLNLIVACAGLSENNYGAMVAASAFMVMYNFFYNLGIGPLPYIMATEVSSVSLRAKTMALATLTNYAFQCMWSFVLPYMFNADQADMGSKINFIFTGMSFLSIFVFYFIQPETAGRSFEEIDELYDKNIPLKEWKLYKTQKQQDSDRFYDDLKQEVSHVEYNSEPEVA</sequence>
<feature type="transmembrane region" description="Helical" evidence="9">
    <location>
        <begin position="63"/>
        <end position="79"/>
    </location>
</feature>
<name>W6MQX1_9ASCO</name>
<dbReference type="OrthoDB" id="6612291at2759"/>
<keyword evidence="4 9" id="KW-0812">Transmembrane</keyword>
<proteinExistence type="inferred from homology"/>
<feature type="transmembrane region" description="Helical" evidence="9">
    <location>
        <begin position="319"/>
        <end position="341"/>
    </location>
</feature>
<accession>W6MQX1</accession>
<feature type="transmembrane region" description="Helical" evidence="9">
    <location>
        <begin position="449"/>
        <end position="470"/>
    </location>
</feature>
<keyword evidence="3 7" id="KW-0813">Transport</keyword>
<evidence type="ECO:0000256" key="7">
    <source>
        <dbReference type="RuleBase" id="RU003346"/>
    </source>
</evidence>
<reference evidence="11" key="2">
    <citation type="submission" date="2014-02" db="EMBL/GenBank/DDBJ databases">
        <title>Complete DNA sequence of /Kuraishia capsulata/ illustrates novel genomic features among budding yeasts (/Saccharomycotina/).</title>
        <authorList>
            <person name="Morales L."/>
            <person name="Noel B."/>
            <person name="Porcel B."/>
            <person name="Marcet-Houben M."/>
            <person name="Hullo M-F."/>
            <person name="Sacerdot C."/>
            <person name="Tekaia F."/>
            <person name="Leh-Louis V."/>
            <person name="Despons L."/>
            <person name="Khanna V."/>
            <person name="Aury J-M."/>
            <person name="Barbe V."/>
            <person name="Couloux A."/>
            <person name="Labadie K."/>
            <person name="Pelletier E."/>
            <person name="Souciet J-L."/>
            <person name="Boekhout T."/>
            <person name="Gabaldon T."/>
            <person name="Wincker P."/>
            <person name="Dujon B."/>
        </authorList>
    </citation>
    <scope>NUCLEOTIDE SEQUENCE</scope>
    <source>
        <strain evidence="11">CBS 1993</strain>
    </source>
</reference>
<feature type="region of interest" description="Disordered" evidence="8">
    <location>
        <begin position="1"/>
        <end position="22"/>
    </location>
</feature>
<protein>
    <recommendedName>
        <fullName evidence="10">Major facilitator superfamily (MFS) profile domain-containing protein</fullName>
    </recommendedName>
</protein>
<dbReference type="EMBL" id="HG793129">
    <property type="protein sequence ID" value="CDK28753.1"/>
    <property type="molecule type" value="Genomic_DNA"/>
</dbReference>
<evidence type="ECO:0000256" key="5">
    <source>
        <dbReference type="ARBA" id="ARBA00022989"/>
    </source>
</evidence>
<dbReference type="GO" id="GO:0005351">
    <property type="term" value="F:carbohydrate:proton symporter activity"/>
    <property type="evidence" value="ECO:0007669"/>
    <property type="project" value="TreeGrafter"/>
</dbReference>
<evidence type="ECO:0000256" key="6">
    <source>
        <dbReference type="ARBA" id="ARBA00023136"/>
    </source>
</evidence>
<dbReference type="InterPro" id="IPR050360">
    <property type="entry name" value="MFS_Sugar_Transporters"/>
</dbReference>
<dbReference type="GO" id="GO:0016020">
    <property type="term" value="C:membrane"/>
    <property type="evidence" value="ECO:0007669"/>
    <property type="project" value="UniProtKB-SubCell"/>
</dbReference>
<feature type="transmembrane region" description="Helical" evidence="9">
    <location>
        <begin position="382"/>
        <end position="403"/>
    </location>
</feature>
<organism evidence="11 12">
    <name type="scientific">Kuraishia capsulata CBS 1993</name>
    <dbReference type="NCBI Taxonomy" id="1382522"/>
    <lineage>
        <taxon>Eukaryota</taxon>
        <taxon>Fungi</taxon>
        <taxon>Dikarya</taxon>
        <taxon>Ascomycota</taxon>
        <taxon>Saccharomycotina</taxon>
        <taxon>Pichiomycetes</taxon>
        <taxon>Pichiales</taxon>
        <taxon>Pichiaceae</taxon>
        <taxon>Kuraishia</taxon>
    </lineage>
</organism>
<dbReference type="FunFam" id="1.20.1250.20:FF:000078">
    <property type="entry name" value="MFS maltose transporter, putative"/>
    <property type="match status" value="1"/>
</dbReference>
<dbReference type="InterPro" id="IPR005829">
    <property type="entry name" value="Sugar_transporter_CS"/>
</dbReference>
<evidence type="ECO:0000259" key="10">
    <source>
        <dbReference type="PROSITE" id="PS50850"/>
    </source>
</evidence>
<dbReference type="AlphaFoldDB" id="W6MQX1"/>
<feature type="transmembrane region" description="Helical" evidence="9">
    <location>
        <begin position="166"/>
        <end position="187"/>
    </location>
</feature>
<dbReference type="STRING" id="1382522.W6MQX1"/>
<gene>
    <name evidence="11" type="ORF">KUCA_T00004738001</name>
</gene>
<feature type="transmembrane region" description="Helical" evidence="9">
    <location>
        <begin position="199"/>
        <end position="219"/>
    </location>
</feature>
<feature type="transmembrane region" description="Helical" evidence="9">
    <location>
        <begin position="239"/>
        <end position="260"/>
    </location>
</feature>
<feature type="transmembrane region" description="Helical" evidence="9">
    <location>
        <begin position="353"/>
        <end position="373"/>
    </location>
</feature>
<dbReference type="PROSITE" id="PS50850">
    <property type="entry name" value="MFS"/>
    <property type="match status" value="1"/>
</dbReference>
<keyword evidence="6 9" id="KW-0472">Membrane</keyword>
<dbReference type="InterPro" id="IPR036259">
    <property type="entry name" value="MFS_trans_sf"/>
</dbReference>
<feature type="transmembrane region" description="Helical" evidence="9">
    <location>
        <begin position="409"/>
        <end position="428"/>
    </location>
</feature>
<feature type="transmembrane region" description="Helical" evidence="9">
    <location>
        <begin position="114"/>
        <end position="134"/>
    </location>
</feature>
<comment type="subcellular location">
    <subcellularLocation>
        <location evidence="1">Membrane</location>
        <topology evidence="1">Multi-pass membrane protein</topology>
    </subcellularLocation>
</comment>
<evidence type="ECO:0000313" key="11">
    <source>
        <dbReference type="EMBL" id="CDK28753.1"/>
    </source>
</evidence>
<evidence type="ECO:0000313" key="12">
    <source>
        <dbReference type="Proteomes" id="UP000019384"/>
    </source>
</evidence>
<dbReference type="GeneID" id="34522131"/>
<dbReference type="InterPro" id="IPR020846">
    <property type="entry name" value="MFS_dom"/>
</dbReference>
<evidence type="ECO:0000256" key="1">
    <source>
        <dbReference type="ARBA" id="ARBA00004141"/>
    </source>
</evidence>
<keyword evidence="5 9" id="KW-1133">Transmembrane helix</keyword>
<dbReference type="SUPFAM" id="SSF103473">
    <property type="entry name" value="MFS general substrate transporter"/>
    <property type="match status" value="1"/>
</dbReference>
<reference evidence="11" key="1">
    <citation type="submission" date="2013-12" db="EMBL/GenBank/DDBJ databases">
        <authorList>
            <person name="Genoscope - CEA"/>
        </authorList>
    </citation>
    <scope>NUCLEOTIDE SEQUENCE</scope>
    <source>
        <strain evidence="11">CBS 1993</strain>
    </source>
</reference>
<dbReference type="InterPro" id="IPR005828">
    <property type="entry name" value="MFS_sugar_transport-like"/>
</dbReference>
<dbReference type="InterPro" id="IPR003663">
    <property type="entry name" value="Sugar/inositol_transpt"/>
</dbReference>
<evidence type="ECO:0000256" key="4">
    <source>
        <dbReference type="ARBA" id="ARBA00022692"/>
    </source>
</evidence>
<dbReference type="Pfam" id="PF00083">
    <property type="entry name" value="Sugar_tr"/>
    <property type="match status" value="1"/>
</dbReference>